<gene>
    <name evidence="1" type="ORF">C7431_101447</name>
</gene>
<accession>A0A2V2BLT9</accession>
<comment type="caution">
    <text evidence="1">The sequence shown here is derived from an EMBL/GenBank/DDBJ whole genome shotgun (WGS) entry which is preliminary data.</text>
</comment>
<name>A0A2V2BLT9_9GAMM</name>
<evidence type="ECO:0000313" key="1">
    <source>
        <dbReference type="EMBL" id="PWL00635.1"/>
    </source>
</evidence>
<protein>
    <submittedName>
        <fullName evidence="1">Uncharacterized protein</fullName>
    </submittedName>
</protein>
<dbReference type="AlphaFoldDB" id="A0A2V2BLT9"/>
<proteinExistence type="predicted"/>
<dbReference type="Proteomes" id="UP000245981">
    <property type="component" value="Unassembled WGS sequence"/>
</dbReference>
<sequence length="45" mass="4771">MEGVFVPLSLQSGLNLVGLTTLHIIFLQILSSPTPPGRMMSVCAT</sequence>
<dbReference type="EMBL" id="QGHF01000001">
    <property type="protein sequence ID" value="PWL00635.1"/>
    <property type="molecule type" value="Genomic_DNA"/>
</dbReference>
<organism evidence="1 2">
    <name type="scientific">Pantoea allii</name>
    <dbReference type="NCBI Taxonomy" id="574096"/>
    <lineage>
        <taxon>Bacteria</taxon>
        <taxon>Pseudomonadati</taxon>
        <taxon>Pseudomonadota</taxon>
        <taxon>Gammaproteobacteria</taxon>
        <taxon>Enterobacterales</taxon>
        <taxon>Erwiniaceae</taxon>
        <taxon>Pantoea</taxon>
    </lineage>
</organism>
<reference evidence="1 2" key="1">
    <citation type="submission" date="2018-05" db="EMBL/GenBank/DDBJ databases">
        <title>Genomic Encyclopedia of Type Strains, Phase IV (KMG-V): Genome sequencing to study the core and pangenomes of soil and plant-associated prokaryotes.</title>
        <authorList>
            <person name="Whitman W."/>
        </authorList>
    </citation>
    <scope>NUCLEOTIDE SEQUENCE [LARGE SCALE GENOMIC DNA]</scope>
    <source>
        <strain evidence="1 2">PNA 200-10</strain>
    </source>
</reference>
<evidence type="ECO:0000313" key="2">
    <source>
        <dbReference type="Proteomes" id="UP000245981"/>
    </source>
</evidence>